<keyword evidence="1" id="KW-1133">Transmembrane helix</keyword>
<proteinExistence type="predicted"/>
<dbReference type="RefSeq" id="WP_167444642.1">
    <property type="nucleotide sequence ID" value="NZ_CADFFP010000032.1"/>
</dbReference>
<keyword evidence="1" id="KW-0812">Transmembrane</keyword>
<evidence type="ECO:0000256" key="1">
    <source>
        <dbReference type="SAM" id="Phobius"/>
    </source>
</evidence>
<feature type="transmembrane region" description="Helical" evidence="1">
    <location>
        <begin position="24"/>
        <end position="44"/>
    </location>
</feature>
<accession>A0A329BGK5</accession>
<feature type="domain" description="SMODS and SLOG-associating 2TM effector" evidence="2">
    <location>
        <begin position="158"/>
        <end position="280"/>
    </location>
</feature>
<dbReference type="Pfam" id="PF18184">
    <property type="entry name" value="SLATT_3"/>
    <property type="match status" value="1"/>
</dbReference>
<evidence type="ECO:0000259" key="3">
    <source>
        <dbReference type="Pfam" id="PF18184"/>
    </source>
</evidence>
<protein>
    <submittedName>
        <fullName evidence="4">Uncharacterized protein DUF4231</fullName>
    </submittedName>
</protein>
<name>A0A329BGK5_9BURK</name>
<keyword evidence="1" id="KW-0472">Membrane</keyword>
<evidence type="ECO:0000313" key="5">
    <source>
        <dbReference type="Proteomes" id="UP000248918"/>
    </source>
</evidence>
<organism evidence="4 5">
    <name type="scientific">Paraburkholderia bryophila</name>
    <dbReference type="NCBI Taxonomy" id="420952"/>
    <lineage>
        <taxon>Bacteria</taxon>
        <taxon>Pseudomonadati</taxon>
        <taxon>Pseudomonadota</taxon>
        <taxon>Betaproteobacteria</taxon>
        <taxon>Burkholderiales</taxon>
        <taxon>Burkholderiaceae</taxon>
        <taxon>Paraburkholderia</taxon>
    </lineage>
</organism>
<dbReference type="Pfam" id="PF18181">
    <property type="entry name" value="SLATT_1"/>
    <property type="match status" value="1"/>
</dbReference>
<dbReference type="NCBIfam" id="NF033634">
    <property type="entry name" value="SLATT_1"/>
    <property type="match status" value="1"/>
</dbReference>
<dbReference type="Proteomes" id="UP000248918">
    <property type="component" value="Unassembled WGS sequence"/>
</dbReference>
<dbReference type="InterPro" id="IPR040884">
    <property type="entry name" value="SLATT_1"/>
</dbReference>
<evidence type="ECO:0000313" key="4">
    <source>
        <dbReference type="EMBL" id="RAS21042.1"/>
    </source>
</evidence>
<dbReference type="InterPro" id="IPR041116">
    <property type="entry name" value="SLATT_3"/>
</dbReference>
<comment type="caution">
    <text evidence="4">The sequence shown here is derived from an EMBL/GenBank/DDBJ whole genome shotgun (WGS) entry which is preliminary data.</text>
</comment>
<feature type="transmembrane region" description="Helical" evidence="1">
    <location>
        <begin position="184"/>
        <end position="205"/>
    </location>
</feature>
<dbReference type="EMBL" id="QLTK01000031">
    <property type="protein sequence ID" value="RAS21042.1"/>
    <property type="molecule type" value="Genomic_DNA"/>
</dbReference>
<evidence type="ECO:0000259" key="2">
    <source>
        <dbReference type="Pfam" id="PF18181"/>
    </source>
</evidence>
<gene>
    <name evidence="4" type="ORF">BX591_1312</name>
</gene>
<feature type="transmembrane region" description="Helical" evidence="1">
    <location>
        <begin position="50"/>
        <end position="70"/>
    </location>
</feature>
<feature type="domain" description="SMODS and SLOG-associating 2TM effector" evidence="3">
    <location>
        <begin position="7"/>
        <end position="154"/>
    </location>
</feature>
<reference evidence="4 5" key="1">
    <citation type="submission" date="2018-06" db="EMBL/GenBank/DDBJ databases">
        <title>Genomic Encyclopedia of Type Strains, Phase III (KMG-III): the genomes of soil and plant-associated and newly described type strains.</title>
        <authorList>
            <person name="Whitman W."/>
        </authorList>
    </citation>
    <scope>NUCLEOTIDE SEQUENCE [LARGE SCALE GENOMIC DNA]</scope>
    <source>
        <strain evidence="4 5">LMG 23644</strain>
    </source>
</reference>
<dbReference type="NCBIfam" id="NF033610">
    <property type="entry name" value="SLATT_3"/>
    <property type="match status" value="1"/>
</dbReference>
<sequence>MEDEDFPALFRSADRESRDAQRRFFGALAFNILCLILASVASTFDAHSGWWSIGQAVILIGSLVSAIYLATARPERSWYNGRAVAESVRTITWRFLTRAEPFDQNEGFEQTFIVRLRNIFEQNRSFAKNLTHFSSDAQITSTMLRIRGESLAERIKVYREGRVTEQQVWYAKKAKSNKTKAKRYFIGLCCLNAAALFSSLLKIKFPDLEYWPTDILVTCAAAGISWIQAKRFQELAASYALTAYEIGFIKEQLSRITAERAFSIFVGDSENAFSREHTQWVARKDD</sequence>
<dbReference type="AlphaFoldDB" id="A0A329BGK5"/>